<comment type="function">
    <text evidence="5">May play the central regulatory role in sporulation. It may be an element of the effector pathway responsible for the activation of sporulation genes in response to nutritional stress. Spo0A may act in concert with spo0H (a sigma factor) to control the expression of some genes that are critical to the sporulation process.</text>
</comment>
<reference evidence="10" key="1">
    <citation type="submission" date="2017-04" db="EMBL/GenBank/DDBJ databases">
        <title>Complete Genome Sequences of Twelve Strains of a Stable Defined Moderately Diverse Mouse Microbiota 2 (sDMDMm2).</title>
        <authorList>
            <person name="Uchimura Y."/>
            <person name="Wyss M."/>
            <person name="Brugiroux S."/>
            <person name="Limenitakis J.P."/>
            <person name="Stecher B."/>
            <person name="McCoy K.D."/>
            <person name="Macpherson A.J."/>
        </authorList>
    </citation>
    <scope>NUCLEOTIDE SEQUENCE</scope>
    <source>
        <strain evidence="10">YL58</strain>
    </source>
</reference>
<dbReference type="Proteomes" id="UP000092574">
    <property type="component" value="Chromosome"/>
</dbReference>
<dbReference type="PROSITE" id="PS50110">
    <property type="entry name" value="RESPONSE_REGULATORY"/>
    <property type="match status" value="1"/>
</dbReference>
<feature type="DNA-binding region" description="OmpR/PhoB-type" evidence="7">
    <location>
        <begin position="125"/>
        <end position="223"/>
    </location>
</feature>
<dbReference type="STRING" id="1796616.A4V09_06170"/>
<feature type="modified residue" description="4-aspartylphosphate" evidence="6">
    <location>
        <position position="51"/>
    </location>
</feature>
<gene>
    <name evidence="10" type="ORF">A4V09_06170</name>
</gene>
<dbReference type="GO" id="GO:0000156">
    <property type="term" value="F:phosphorelay response regulator activity"/>
    <property type="evidence" value="ECO:0007669"/>
    <property type="project" value="TreeGrafter"/>
</dbReference>
<dbReference type="Gene3D" id="1.10.10.10">
    <property type="entry name" value="Winged helix-like DNA-binding domain superfamily/Winged helix DNA-binding domain"/>
    <property type="match status" value="1"/>
</dbReference>
<accession>A0A1C7IFZ5</accession>
<dbReference type="Pfam" id="PF00072">
    <property type="entry name" value="Response_reg"/>
    <property type="match status" value="1"/>
</dbReference>
<dbReference type="KEGG" id="byl:A4V09_06170"/>
<keyword evidence="6" id="KW-0597">Phosphoprotein</keyword>
<proteinExistence type="predicted"/>
<keyword evidence="3 7" id="KW-0238">DNA-binding</keyword>
<dbReference type="SUPFAM" id="SSF46894">
    <property type="entry name" value="C-terminal effector domain of the bipartite response regulators"/>
    <property type="match status" value="1"/>
</dbReference>
<keyword evidence="2" id="KW-0805">Transcription regulation</keyword>
<dbReference type="EMBL" id="CP015405">
    <property type="protein sequence ID" value="ANU78571.1"/>
    <property type="molecule type" value="Genomic_DNA"/>
</dbReference>
<dbReference type="CDD" id="cd00383">
    <property type="entry name" value="trans_reg_C"/>
    <property type="match status" value="1"/>
</dbReference>
<keyword evidence="4" id="KW-0804">Transcription</keyword>
<dbReference type="InterPro" id="IPR036388">
    <property type="entry name" value="WH-like_DNA-bd_sf"/>
</dbReference>
<dbReference type="AlphaFoldDB" id="A0A1C7IFZ5"/>
<dbReference type="GO" id="GO:0032993">
    <property type="term" value="C:protein-DNA complex"/>
    <property type="evidence" value="ECO:0007669"/>
    <property type="project" value="TreeGrafter"/>
</dbReference>
<dbReference type="InterPro" id="IPR016032">
    <property type="entry name" value="Sig_transdc_resp-reg_C-effctor"/>
</dbReference>
<dbReference type="InterPro" id="IPR011006">
    <property type="entry name" value="CheY-like_superfamily"/>
</dbReference>
<evidence type="ECO:0000259" key="9">
    <source>
        <dbReference type="PROSITE" id="PS51755"/>
    </source>
</evidence>
<evidence type="ECO:0000256" key="4">
    <source>
        <dbReference type="ARBA" id="ARBA00023163"/>
    </source>
</evidence>
<dbReference type="GO" id="GO:0000976">
    <property type="term" value="F:transcription cis-regulatory region binding"/>
    <property type="evidence" value="ECO:0007669"/>
    <property type="project" value="TreeGrafter"/>
</dbReference>
<dbReference type="OrthoDB" id="9790442at2"/>
<dbReference type="InterPro" id="IPR001867">
    <property type="entry name" value="OmpR/PhoB-type_DNA-bd"/>
</dbReference>
<evidence type="ECO:0000259" key="8">
    <source>
        <dbReference type="PROSITE" id="PS50110"/>
    </source>
</evidence>
<evidence type="ECO:0000256" key="5">
    <source>
        <dbReference type="ARBA" id="ARBA00024867"/>
    </source>
</evidence>
<dbReference type="SMART" id="SM00448">
    <property type="entry name" value="REC"/>
    <property type="match status" value="1"/>
</dbReference>
<protein>
    <recommendedName>
        <fullName evidence="1">Stage 0 sporulation protein A homolog</fullName>
    </recommendedName>
</protein>
<evidence type="ECO:0000256" key="3">
    <source>
        <dbReference type="ARBA" id="ARBA00023125"/>
    </source>
</evidence>
<evidence type="ECO:0000313" key="11">
    <source>
        <dbReference type="Proteomes" id="UP000092574"/>
    </source>
</evidence>
<feature type="domain" description="OmpR/PhoB-type" evidence="9">
    <location>
        <begin position="125"/>
        <end position="223"/>
    </location>
</feature>
<dbReference type="InterPro" id="IPR001789">
    <property type="entry name" value="Sig_transdc_resp-reg_receiver"/>
</dbReference>
<evidence type="ECO:0000256" key="6">
    <source>
        <dbReference type="PROSITE-ProRule" id="PRU00169"/>
    </source>
</evidence>
<dbReference type="GO" id="GO:0006355">
    <property type="term" value="P:regulation of DNA-templated transcription"/>
    <property type="evidence" value="ECO:0007669"/>
    <property type="project" value="InterPro"/>
</dbReference>
<dbReference type="PANTHER" id="PTHR48111">
    <property type="entry name" value="REGULATOR OF RPOS"/>
    <property type="match status" value="1"/>
</dbReference>
<dbReference type="Pfam" id="PF00486">
    <property type="entry name" value="Trans_reg_C"/>
    <property type="match status" value="1"/>
</dbReference>
<dbReference type="Gene3D" id="3.40.50.2300">
    <property type="match status" value="1"/>
</dbReference>
<evidence type="ECO:0000256" key="2">
    <source>
        <dbReference type="ARBA" id="ARBA00023015"/>
    </source>
</evidence>
<dbReference type="InterPro" id="IPR039420">
    <property type="entry name" value="WalR-like"/>
</dbReference>
<evidence type="ECO:0000313" key="10">
    <source>
        <dbReference type="EMBL" id="ANU78571.1"/>
    </source>
</evidence>
<evidence type="ECO:0000256" key="1">
    <source>
        <dbReference type="ARBA" id="ARBA00018672"/>
    </source>
</evidence>
<dbReference type="GO" id="GO:0005829">
    <property type="term" value="C:cytosol"/>
    <property type="evidence" value="ECO:0007669"/>
    <property type="project" value="TreeGrafter"/>
</dbReference>
<dbReference type="PROSITE" id="PS51755">
    <property type="entry name" value="OMPR_PHOB"/>
    <property type="match status" value="1"/>
</dbReference>
<feature type="domain" description="Response regulatory" evidence="8">
    <location>
        <begin position="2"/>
        <end position="115"/>
    </location>
</feature>
<name>A0A1C7IFZ5_9FIRM</name>
<evidence type="ECO:0000256" key="7">
    <source>
        <dbReference type="PROSITE-ProRule" id="PRU01091"/>
    </source>
</evidence>
<sequence>MKIMIVEDDLSLAREIFLLCRKWDFDTEYIRAFEHVEAEFMRIKPDFVLLDINLPYHDGFYWCEKIRTISNVPVLFLSSREMNADKIMAMASGGDDYMEKPFDSELLLVKIRSMIRRAYEYQKNDREYLADGGYYDSAEGVFTYENQSVELTKSENKIMCALMECRGKVVEREKLMQHLWNTDEFVTDASLTVLVSRLRSKLRDISGGKEIIGTKKGRGYYIL</sequence>
<keyword evidence="11" id="KW-1185">Reference proteome</keyword>
<organism evidence="10 11">
    <name type="scientific">Blautia pseudococcoides</name>
    <dbReference type="NCBI Taxonomy" id="1796616"/>
    <lineage>
        <taxon>Bacteria</taxon>
        <taxon>Bacillati</taxon>
        <taxon>Bacillota</taxon>
        <taxon>Clostridia</taxon>
        <taxon>Lachnospirales</taxon>
        <taxon>Lachnospiraceae</taxon>
        <taxon>Blautia</taxon>
    </lineage>
</organism>
<dbReference type="SUPFAM" id="SSF52172">
    <property type="entry name" value="CheY-like"/>
    <property type="match status" value="1"/>
</dbReference>
<dbReference type="SMART" id="SM00862">
    <property type="entry name" value="Trans_reg_C"/>
    <property type="match status" value="1"/>
</dbReference>
<dbReference type="PANTHER" id="PTHR48111:SF43">
    <property type="entry name" value="STAGE 0 SPORULATION PROTEIN A HOMOLOG"/>
    <property type="match status" value="1"/>
</dbReference>